<keyword evidence="12" id="KW-1185">Reference proteome</keyword>
<dbReference type="InterPro" id="IPR018062">
    <property type="entry name" value="HTH_AraC-typ_CS"/>
</dbReference>
<keyword evidence="3 8" id="KW-0597">Phosphoprotein</keyword>
<organism evidence="11 12">
    <name type="scientific">Paenibacillus albicereus</name>
    <dbReference type="NCBI Taxonomy" id="2726185"/>
    <lineage>
        <taxon>Bacteria</taxon>
        <taxon>Bacillati</taxon>
        <taxon>Bacillota</taxon>
        <taxon>Bacilli</taxon>
        <taxon>Bacillales</taxon>
        <taxon>Paenibacillaceae</taxon>
        <taxon>Paenibacillus</taxon>
    </lineage>
</organism>
<sequence>MYKAMLVDDESFDLLGLEALIPWASLRIEIVYSTSRPIAALQYASEHPLDILITDIRMPVLTGLELARRLKEPLPELRTLFLSGYEDFGYAREALALKADGYILKPVDDDEIMAALAGIVSQLDAARTGRLVGLPPLRAARADEPAAGASDGGELLERLADAVRQYRLVDICDLAAELLRLPEAREPGQLQPFALHAVSRLEGYVDGAGAGAGVAAGAPLGVARFGELGRLTRPAEVESWVRLRAFELSERIRSRRAWRLLPDIEAYVRERLATPLTLREVALRFAYSPSHFGVLFKERTGVAFNEFLARERMERARELLVRPGFKVYEIAEQVGYNSLPYFIRTFRELYGVTPGDYRRQA</sequence>
<dbReference type="KEGG" id="palr:HGI30_17190"/>
<dbReference type="PROSITE" id="PS50110">
    <property type="entry name" value="RESPONSE_REGULATORY"/>
    <property type="match status" value="1"/>
</dbReference>
<evidence type="ECO:0000259" key="9">
    <source>
        <dbReference type="PROSITE" id="PS01124"/>
    </source>
</evidence>
<dbReference type="SUPFAM" id="SSF46689">
    <property type="entry name" value="Homeodomain-like"/>
    <property type="match status" value="2"/>
</dbReference>
<evidence type="ECO:0000256" key="1">
    <source>
        <dbReference type="ARBA" id="ARBA00004496"/>
    </source>
</evidence>
<dbReference type="RefSeq" id="WP_168908678.1">
    <property type="nucleotide sequence ID" value="NZ_CP051428.1"/>
</dbReference>
<keyword evidence="5" id="KW-0805">Transcription regulation</keyword>
<feature type="domain" description="Response regulatory" evidence="10">
    <location>
        <begin position="3"/>
        <end position="120"/>
    </location>
</feature>
<keyword evidence="7" id="KW-0804">Transcription</keyword>
<proteinExistence type="predicted"/>
<accession>A0A6H2H140</accession>
<dbReference type="CDD" id="cd17536">
    <property type="entry name" value="REC_YesN-like"/>
    <property type="match status" value="1"/>
</dbReference>
<dbReference type="PANTHER" id="PTHR42713:SF3">
    <property type="entry name" value="TRANSCRIPTIONAL REGULATORY PROTEIN HPTR"/>
    <property type="match status" value="1"/>
</dbReference>
<comment type="subcellular location">
    <subcellularLocation>
        <location evidence="1">Cytoplasm</location>
    </subcellularLocation>
</comment>
<dbReference type="SUPFAM" id="SSF52172">
    <property type="entry name" value="CheY-like"/>
    <property type="match status" value="1"/>
</dbReference>
<evidence type="ECO:0000256" key="2">
    <source>
        <dbReference type="ARBA" id="ARBA00022490"/>
    </source>
</evidence>
<reference evidence="11 12" key="1">
    <citation type="submission" date="2020-04" db="EMBL/GenBank/DDBJ databases">
        <title>Novel Paenibacillus strain UniB2 isolated from commercial digestive syrup.</title>
        <authorList>
            <person name="Thorat V."/>
            <person name="Kirdat K."/>
            <person name="Tiwarekar B."/>
            <person name="Yadav A."/>
        </authorList>
    </citation>
    <scope>NUCLEOTIDE SEQUENCE [LARGE SCALE GENOMIC DNA]</scope>
    <source>
        <strain evidence="11 12">UniB2</strain>
    </source>
</reference>
<dbReference type="Proteomes" id="UP000502136">
    <property type="component" value="Chromosome"/>
</dbReference>
<dbReference type="InterPro" id="IPR018060">
    <property type="entry name" value="HTH_AraC"/>
</dbReference>
<evidence type="ECO:0000256" key="5">
    <source>
        <dbReference type="ARBA" id="ARBA00023015"/>
    </source>
</evidence>
<dbReference type="InterPro" id="IPR020449">
    <property type="entry name" value="Tscrpt_reg_AraC-type_HTH"/>
</dbReference>
<dbReference type="InterPro" id="IPR001789">
    <property type="entry name" value="Sig_transdc_resp-reg_receiver"/>
</dbReference>
<evidence type="ECO:0000256" key="4">
    <source>
        <dbReference type="ARBA" id="ARBA00023012"/>
    </source>
</evidence>
<dbReference type="Pfam" id="PF00072">
    <property type="entry name" value="Response_reg"/>
    <property type="match status" value="1"/>
</dbReference>
<dbReference type="EMBL" id="CP051428">
    <property type="protein sequence ID" value="QJC53136.1"/>
    <property type="molecule type" value="Genomic_DNA"/>
</dbReference>
<keyword evidence="6" id="KW-0238">DNA-binding</keyword>
<dbReference type="PROSITE" id="PS00041">
    <property type="entry name" value="HTH_ARAC_FAMILY_1"/>
    <property type="match status" value="1"/>
</dbReference>
<evidence type="ECO:0000313" key="12">
    <source>
        <dbReference type="Proteomes" id="UP000502136"/>
    </source>
</evidence>
<dbReference type="GO" id="GO:0005737">
    <property type="term" value="C:cytoplasm"/>
    <property type="evidence" value="ECO:0007669"/>
    <property type="project" value="UniProtKB-SubCell"/>
</dbReference>
<dbReference type="Pfam" id="PF12833">
    <property type="entry name" value="HTH_18"/>
    <property type="match status" value="1"/>
</dbReference>
<dbReference type="SMART" id="SM00342">
    <property type="entry name" value="HTH_ARAC"/>
    <property type="match status" value="1"/>
</dbReference>
<dbReference type="PROSITE" id="PS01124">
    <property type="entry name" value="HTH_ARAC_FAMILY_2"/>
    <property type="match status" value="1"/>
</dbReference>
<evidence type="ECO:0000256" key="8">
    <source>
        <dbReference type="PROSITE-ProRule" id="PRU00169"/>
    </source>
</evidence>
<dbReference type="GO" id="GO:0043565">
    <property type="term" value="F:sequence-specific DNA binding"/>
    <property type="evidence" value="ECO:0007669"/>
    <property type="project" value="InterPro"/>
</dbReference>
<dbReference type="Gene3D" id="3.40.50.2300">
    <property type="match status" value="1"/>
</dbReference>
<dbReference type="InterPro" id="IPR051552">
    <property type="entry name" value="HptR"/>
</dbReference>
<name>A0A6H2H140_9BACL</name>
<dbReference type="GO" id="GO:0000160">
    <property type="term" value="P:phosphorelay signal transduction system"/>
    <property type="evidence" value="ECO:0007669"/>
    <property type="project" value="UniProtKB-KW"/>
</dbReference>
<dbReference type="AlphaFoldDB" id="A0A6H2H140"/>
<feature type="domain" description="HTH araC/xylS-type" evidence="9">
    <location>
        <begin position="262"/>
        <end position="360"/>
    </location>
</feature>
<dbReference type="InterPro" id="IPR009057">
    <property type="entry name" value="Homeodomain-like_sf"/>
</dbReference>
<evidence type="ECO:0000256" key="3">
    <source>
        <dbReference type="ARBA" id="ARBA00022553"/>
    </source>
</evidence>
<evidence type="ECO:0000313" key="11">
    <source>
        <dbReference type="EMBL" id="QJC53136.1"/>
    </source>
</evidence>
<keyword evidence="2" id="KW-0963">Cytoplasm</keyword>
<keyword evidence="4" id="KW-0902">Two-component regulatory system</keyword>
<dbReference type="SMART" id="SM00448">
    <property type="entry name" value="REC"/>
    <property type="match status" value="1"/>
</dbReference>
<dbReference type="InterPro" id="IPR011006">
    <property type="entry name" value="CheY-like_superfamily"/>
</dbReference>
<protein>
    <submittedName>
        <fullName evidence="11">Helix-turn-helix domain-containing protein</fullName>
    </submittedName>
</protein>
<feature type="modified residue" description="4-aspartylphosphate" evidence="8">
    <location>
        <position position="55"/>
    </location>
</feature>
<evidence type="ECO:0000256" key="7">
    <source>
        <dbReference type="ARBA" id="ARBA00023163"/>
    </source>
</evidence>
<gene>
    <name evidence="11" type="ORF">HGI30_17190</name>
</gene>
<dbReference type="PRINTS" id="PR00032">
    <property type="entry name" value="HTHARAC"/>
</dbReference>
<evidence type="ECO:0000256" key="6">
    <source>
        <dbReference type="ARBA" id="ARBA00023125"/>
    </source>
</evidence>
<dbReference type="PANTHER" id="PTHR42713">
    <property type="entry name" value="HISTIDINE KINASE-RELATED"/>
    <property type="match status" value="1"/>
</dbReference>
<evidence type="ECO:0000259" key="10">
    <source>
        <dbReference type="PROSITE" id="PS50110"/>
    </source>
</evidence>
<dbReference type="GO" id="GO:0003700">
    <property type="term" value="F:DNA-binding transcription factor activity"/>
    <property type="evidence" value="ECO:0007669"/>
    <property type="project" value="InterPro"/>
</dbReference>
<dbReference type="Gene3D" id="1.10.10.60">
    <property type="entry name" value="Homeodomain-like"/>
    <property type="match status" value="2"/>
</dbReference>